<dbReference type="RefSeq" id="XP_055878547.1">
    <property type="nucleotide sequence ID" value="XM_056022572.1"/>
</dbReference>
<feature type="region of interest" description="Disordered" evidence="7">
    <location>
        <begin position="679"/>
        <end position="730"/>
    </location>
</feature>
<dbReference type="GeneID" id="106057212"/>
<evidence type="ECO:0000313" key="11">
    <source>
        <dbReference type="RefSeq" id="XP_055878547.1"/>
    </source>
</evidence>
<dbReference type="Pfam" id="PF03024">
    <property type="entry name" value="Folate_rec"/>
    <property type="match status" value="1"/>
</dbReference>
<evidence type="ECO:0000313" key="10">
    <source>
        <dbReference type="Proteomes" id="UP001165740"/>
    </source>
</evidence>
<evidence type="ECO:0000259" key="9">
    <source>
        <dbReference type="Pfam" id="PF07995"/>
    </source>
</evidence>
<dbReference type="Pfam" id="PF07995">
    <property type="entry name" value="GSDH"/>
    <property type="match status" value="1"/>
</dbReference>
<organism evidence="10 11">
    <name type="scientific">Biomphalaria glabrata</name>
    <name type="common">Bloodfluke planorb</name>
    <name type="synonym">Freshwater snail</name>
    <dbReference type="NCBI Taxonomy" id="6526"/>
    <lineage>
        <taxon>Eukaryota</taxon>
        <taxon>Metazoa</taxon>
        <taxon>Spiralia</taxon>
        <taxon>Lophotrochozoa</taxon>
        <taxon>Mollusca</taxon>
        <taxon>Gastropoda</taxon>
        <taxon>Heterobranchia</taxon>
        <taxon>Euthyneura</taxon>
        <taxon>Panpulmonata</taxon>
        <taxon>Hygrophila</taxon>
        <taxon>Lymnaeoidea</taxon>
        <taxon>Planorbidae</taxon>
        <taxon>Biomphalaria</taxon>
    </lineage>
</organism>
<evidence type="ECO:0000256" key="4">
    <source>
        <dbReference type="ARBA" id="ARBA00022729"/>
    </source>
</evidence>
<keyword evidence="5" id="KW-1015">Disulfide bond</keyword>
<dbReference type="InterPro" id="IPR012938">
    <property type="entry name" value="Glc/Sorbosone_DH"/>
</dbReference>
<evidence type="ECO:0000256" key="2">
    <source>
        <dbReference type="ARBA" id="ARBA00010658"/>
    </source>
</evidence>
<dbReference type="InterPro" id="IPR011042">
    <property type="entry name" value="6-blade_b-propeller_TolB-like"/>
</dbReference>
<evidence type="ECO:0000256" key="5">
    <source>
        <dbReference type="ARBA" id="ARBA00023157"/>
    </source>
</evidence>
<dbReference type="OrthoDB" id="10266706at2759"/>
<evidence type="ECO:0000256" key="6">
    <source>
        <dbReference type="ARBA" id="ARBA00023180"/>
    </source>
</evidence>
<comment type="subcellular location">
    <subcellularLocation>
        <location evidence="1">Secreted</location>
    </subcellularLocation>
</comment>
<dbReference type="PANTHER" id="PTHR19328">
    <property type="entry name" value="HEDGEHOG-INTERACTING PROTEIN"/>
    <property type="match status" value="1"/>
</dbReference>
<dbReference type="PANTHER" id="PTHR19328:SF75">
    <property type="entry name" value="ALDOSE SUGAR DEHYDROGENASE YLII"/>
    <property type="match status" value="1"/>
</dbReference>
<dbReference type="InterPro" id="IPR011041">
    <property type="entry name" value="Quinoprot_gluc/sorb_DH_b-prop"/>
</dbReference>
<evidence type="ECO:0000256" key="7">
    <source>
        <dbReference type="SAM" id="MobiDB-lite"/>
    </source>
</evidence>
<dbReference type="Gene3D" id="2.120.10.30">
    <property type="entry name" value="TolB, C-terminal domain"/>
    <property type="match status" value="1"/>
</dbReference>
<feature type="domain" description="Folate receptor-like" evidence="8">
    <location>
        <begin position="68"/>
        <end position="174"/>
    </location>
</feature>
<feature type="compositionally biased region" description="Basic residues" evidence="7">
    <location>
        <begin position="717"/>
        <end position="730"/>
    </location>
</feature>
<keyword evidence="10" id="KW-1185">Reference proteome</keyword>
<keyword evidence="4" id="KW-0732">Signal</keyword>
<proteinExistence type="inferred from homology"/>
<keyword evidence="6" id="KW-0325">Glycoprotein</keyword>
<gene>
    <name evidence="11" type="primary">LOC106057212</name>
</gene>
<reference evidence="11" key="1">
    <citation type="submission" date="2025-08" db="UniProtKB">
        <authorList>
            <consortium name="RefSeq"/>
        </authorList>
    </citation>
    <scope>IDENTIFICATION</scope>
</reference>
<keyword evidence="3" id="KW-0964">Secreted</keyword>
<evidence type="ECO:0000256" key="3">
    <source>
        <dbReference type="ARBA" id="ARBA00022525"/>
    </source>
</evidence>
<sequence length="745" mass="84313">MERDTHKINFGETVEMPLLVKANILARVRTEREREGIKMMFVLLLIYHVFIDDVIGHPQCLDYRAPFKPETALHFCSQYTELGCCSTTNDEILRDEFEYIKTQVTREDWQRCGDFVQEILCQKCSPYAAHIYDAEGSSQARKFPGLCQHYCYNYFEACSNLTMLLHPGLVTAEIMASKRSFCDKVSLQDKDYCYPDLLTNPMILRNWTIARDSDDISSGCLCLEEIKRGLSNPLWARHARDGTGRLFVAEQKGRVHIYNIKTKKWNRSCFLNLSGKVSLNSWAGDERGFLGMAFHPSFSTNGRFFIYYSVKTSPDEVIPPEMSQYPCHNKIRVSQLRLSADDPDKADMNSEQILLEVLQPYENHNGGEMLFGQDGYLYIFIGDGGGAGDPLDAGQNKSMLLGKVLRIDVDSGQPYAIPPDNPFVGQPGSRPEIYAYGVRNIWRCGVDRGRRDTGEFKGRTLCGDVGQDAYEEINVLKRGANYGWNSREGFECYNMETCGTIGSEELPIHAYNHTFGKSVTGGVFYRGCESPSLDGQYIYGDYISSRLFSLSESGGKWTNREVHLCGSSLCQGNLVGHLQEYILSFGEDEEGEIYLLGSLSSSSGKCDGKLYKIVDPLARGDPANCKVDATLKKRVQVPKRKQPRQKDNTVLYKSRNKAKVNKPEVSDEISTRTLWRKRSEKGRGLSIESNKKKNVQHGLRSRTVAWNGSKYSEKKDRPRGKKMKGKRPKLKTTLRKHEEGICGCL</sequence>
<dbReference type="InterPro" id="IPR018143">
    <property type="entry name" value="Folate_rcpt-like"/>
</dbReference>
<dbReference type="SUPFAM" id="SSF50952">
    <property type="entry name" value="Soluble quinoprotein glucose dehydrogenase"/>
    <property type="match status" value="1"/>
</dbReference>
<dbReference type="GO" id="GO:0005576">
    <property type="term" value="C:extracellular region"/>
    <property type="evidence" value="ECO:0007669"/>
    <property type="project" value="UniProtKB-SubCell"/>
</dbReference>
<dbReference type="OMA" id="TPFDVHG"/>
<dbReference type="Proteomes" id="UP001165740">
    <property type="component" value="Chromosome 3"/>
</dbReference>
<name>A0A9W2ZU04_BIOGL</name>
<accession>A0A9W2ZU04</accession>
<comment type="similarity">
    <text evidence="2">Belongs to the HHIP family.</text>
</comment>
<protein>
    <submittedName>
        <fullName evidence="11">HHIP-like protein 2</fullName>
    </submittedName>
</protein>
<evidence type="ECO:0000256" key="1">
    <source>
        <dbReference type="ARBA" id="ARBA00004613"/>
    </source>
</evidence>
<evidence type="ECO:0000259" key="8">
    <source>
        <dbReference type="Pfam" id="PF03024"/>
    </source>
</evidence>
<dbReference type="AlphaFoldDB" id="A0A9W2ZU04"/>
<feature type="domain" description="Glucose/Sorbosone dehydrogenase" evidence="9">
    <location>
        <begin position="238"/>
        <end position="561"/>
    </location>
</feature>